<accession>A0A3Q7EN33</accession>
<name>A0A3Q7EN33_SOLLC</name>
<dbReference type="InParanoid" id="A0A3Q7EN33"/>
<protein>
    <submittedName>
        <fullName evidence="2">Uncharacterized protein</fullName>
    </submittedName>
</protein>
<dbReference type="Gramene" id="Solyc01g098805.1.1">
    <property type="protein sequence ID" value="Solyc01g098805.1.1"/>
    <property type="gene ID" value="Solyc01g098805.1"/>
</dbReference>
<keyword evidence="3" id="KW-1185">Reference proteome</keyword>
<reference evidence="2" key="1">
    <citation type="journal article" date="2012" name="Nature">
        <title>The tomato genome sequence provides insights into fleshy fruit evolution.</title>
        <authorList>
            <consortium name="Tomato Genome Consortium"/>
        </authorList>
    </citation>
    <scope>NUCLEOTIDE SEQUENCE [LARGE SCALE GENOMIC DNA]</scope>
    <source>
        <strain evidence="2">cv. Heinz 1706</strain>
    </source>
</reference>
<sequence length="267" mass="29907">MLNIGPAKHPAMAMAGWPAFATATSATRSPTEFPHASTVKPRKAAGSFRSSPRTARQLRSSPATVEIQNTLITNAITTAGICSVLGASFSTMKCTTAKEHVAQSTMNQRGKWENRRRRGQRAMLEDKQNLFHSEGAVCEFRAMRNAMLLAPYSFPSLHLKSMEMKFIPHFDIHYASVTSGTAPCKFNEEKEKTKNYKQNLGHTFPKRIELNNPYMNFITSNQTHLTSKLTPLLFGTTHPQVHPKYKSNKEDIKRNKPNSLPEENLST</sequence>
<evidence type="ECO:0000256" key="1">
    <source>
        <dbReference type="SAM" id="MobiDB-lite"/>
    </source>
</evidence>
<proteinExistence type="predicted"/>
<dbReference type="Proteomes" id="UP000004994">
    <property type="component" value="Chromosome 1"/>
</dbReference>
<feature type="region of interest" description="Disordered" evidence="1">
    <location>
        <begin position="239"/>
        <end position="267"/>
    </location>
</feature>
<feature type="region of interest" description="Disordered" evidence="1">
    <location>
        <begin position="28"/>
        <end position="62"/>
    </location>
</feature>
<evidence type="ECO:0000313" key="3">
    <source>
        <dbReference type="Proteomes" id="UP000004994"/>
    </source>
</evidence>
<dbReference type="EnsemblPlants" id="Solyc01g098805.1.1">
    <property type="protein sequence ID" value="Solyc01g098805.1.1"/>
    <property type="gene ID" value="Solyc01g098805.1"/>
</dbReference>
<organism evidence="2">
    <name type="scientific">Solanum lycopersicum</name>
    <name type="common">Tomato</name>
    <name type="synonym">Lycopersicon esculentum</name>
    <dbReference type="NCBI Taxonomy" id="4081"/>
    <lineage>
        <taxon>Eukaryota</taxon>
        <taxon>Viridiplantae</taxon>
        <taxon>Streptophyta</taxon>
        <taxon>Embryophyta</taxon>
        <taxon>Tracheophyta</taxon>
        <taxon>Spermatophyta</taxon>
        <taxon>Magnoliopsida</taxon>
        <taxon>eudicotyledons</taxon>
        <taxon>Gunneridae</taxon>
        <taxon>Pentapetalae</taxon>
        <taxon>asterids</taxon>
        <taxon>lamiids</taxon>
        <taxon>Solanales</taxon>
        <taxon>Solanaceae</taxon>
        <taxon>Solanoideae</taxon>
        <taxon>Solaneae</taxon>
        <taxon>Solanum</taxon>
        <taxon>Solanum subgen. Lycopersicon</taxon>
    </lineage>
</organism>
<reference evidence="2" key="2">
    <citation type="submission" date="2019-01" db="UniProtKB">
        <authorList>
            <consortium name="EnsemblPlants"/>
        </authorList>
    </citation>
    <scope>IDENTIFICATION</scope>
    <source>
        <strain evidence="2">cv. Heinz 1706</strain>
    </source>
</reference>
<evidence type="ECO:0000313" key="2">
    <source>
        <dbReference type="EnsemblPlants" id="Solyc01g098805.1.1"/>
    </source>
</evidence>
<feature type="compositionally biased region" description="Polar residues" evidence="1">
    <location>
        <begin position="48"/>
        <end position="62"/>
    </location>
</feature>
<dbReference type="AlphaFoldDB" id="A0A3Q7EN33"/>